<dbReference type="InterPro" id="IPR006665">
    <property type="entry name" value="OmpA-like"/>
</dbReference>
<dbReference type="SUPFAM" id="SSF89372">
    <property type="entry name" value="Fucose-specific lectin"/>
    <property type="match status" value="1"/>
</dbReference>
<comment type="subcellular location">
    <subcellularLocation>
        <location evidence="1">Cell outer membrane</location>
    </subcellularLocation>
</comment>
<protein>
    <submittedName>
        <fullName evidence="8">OmpA family protein</fullName>
    </submittedName>
</protein>
<dbReference type="RefSeq" id="WP_166143850.1">
    <property type="nucleotide sequence ID" value="NZ_JAANYN010000002.1"/>
</dbReference>
<keyword evidence="2 4" id="KW-0472">Membrane</keyword>
<evidence type="ECO:0000256" key="6">
    <source>
        <dbReference type="SAM" id="SignalP"/>
    </source>
</evidence>
<sequence>MERRITIITKTCVCLVLAYWFHSPLLAQDAKPVNQIFSLNYDEHQPILGPEGRLYFTMAFHPQNNNGNNDPGDIWFSAGERDGFEAPEHLGQLSTPYYDLLIGFAHPDTMLVYHQNFQNQQVIYSYYRSGAAWERGEAVQIPGFKINGDQFSARLHADGKMMVMSMDSFGTYGNEDIYISFRKENGWSRPLNLGSDINSSLQELSPFLSADTRTLYFSTNASEGVKGMEVYFSKRMGEEWNQWSSPSPVNLPDMEGFDLYYYPDQSNDRAFYTNIQTSDGYGNILLLGSFISGAEDTPDVSAPIEADPEPNDTAEMDNNEASFPERPVSEMQTSFEELETGASMILDKLLFQRSTVVLADSSGLVQLEELAAYLMDHPKTVISVDGHTDNYGSSRLNERLSLDRAQKVRDILVENGVDVEQIRVNGWGGTRPIASNRTARGRAKNRRVEIKVLNKP</sequence>
<evidence type="ECO:0000313" key="9">
    <source>
        <dbReference type="Proteomes" id="UP000649799"/>
    </source>
</evidence>
<dbReference type="Pfam" id="PF00691">
    <property type="entry name" value="OmpA"/>
    <property type="match status" value="1"/>
</dbReference>
<feature type="signal peptide" evidence="6">
    <location>
        <begin position="1"/>
        <end position="27"/>
    </location>
</feature>
<accession>A0ABX0H338</accession>
<evidence type="ECO:0000256" key="5">
    <source>
        <dbReference type="SAM" id="MobiDB-lite"/>
    </source>
</evidence>
<proteinExistence type="predicted"/>
<reference evidence="8 9" key="1">
    <citation type="submission" date="2020-03" db="EMBL/GenBank/DDBJ databases">
        <title>Cyclobacterium plantarum sp. nov., a marine bacterium isolated from a coastal-marine wetland.</title>
        <authorList>
            <person name="Sanchez-Porro C."/>
            <person name="Ventosa A."/>
            <person name="Amoozegar M."/>
        </authorList>
    </citation>
    <scope>NUCLEOTIDE SEQUENCE [LARGE SCALE GENOMIC DNA]</scope>
    <source>
        <strain evidence="8 9">GBPx2</strain>
    </source>
</reference>
<name>A0ABX0H338_9BACT</name>
<evidence type="ECO:0000256" key="3">
    <source>
        <dbReference type="ARBA" id="ARBA00023237"/>
    </source>
</evidence>
<keyword evidence="9" id="KW-1185">Reference proteome</keyword>
<dbReference type="PANTHER" id="PTHR30329">
    <property type="entry name" value="STATOR ELEMENT OF FLAGELLAR MOTOR COMPLEX"/>
    <property type="match status" value="1"/>
</dbReference>
<dbReference type="PROSITE" id="PS51123">
    <property type="entry name" value="OMPA_2"/>
    <property type="match status" value="1"/>
</dbReference>
<evidence type="ECO:0000259" key="7">
    <source>
        <dbReference type="PROSITE" id="PS51123"/>
    </source>
</evidence>
<dbReference type="Gene3D" id="3.30.1330.60">
    <property type="entry name" value="OmpA-like domain"/>
    <property type="match status" value="1"/>
</dbReference>
<feature type="domain" description="OmpA-like" evidence="7">
    <location>
        <begin position="338"/>
        <end position="456"/>
    </location>
</feature>
<dbReference type="SUPFAM" id="SSF103088">
    <property type="entry name" value="OmpA-like"/>
    <property type="match status" value="1"/>
</dbReference>
<evidence type="ECO:0000256" key="2">
    <source>
        <dbReference type="ARBA" id="ARBA00023136"/>
    </source>
</evidence>
<keyword evidence="6" id="KW-0732">Signal</keyword>
<dbReference type="InterPro" id="IPR036737">
    <property type="entry name" value="OmpA-like_sf"/>
</dbReference>
<dbReference type="InterPro" id="IPR011659">
    <property type="entry name" value="WD40"/>
</dbReference>
<evidence type="ECO:0000313" key="8">
    <source>
        <dbReference type="EMBL" id="NHE56219.1"/>
    </source>
</evidence>
<gene>
    <name evidence="8" type="ORF">G9Q97_05245</name>
</gene>
<evidence type="ECO:0000256" key="1">
    <source>
        <dbReference type="ARBA" id="ARBA00004442"/>
    </source>
</evidence>
<dbReference type="CDD" id="cd07185">
    <property type="entry name" value="OmpA_C-like"/>
    <property type="match status" value="1"/>
</dbReference>
<keyword evidence="3" id="KW-0998">Cell outer membrane</keyword>
<organism evidence="8 9">
    <name type="scientific">Cyclobacterium plantarum</name>
    <dbReference type="NCBI Taxonomy" id="2716263"/>
    <lineage>
        <taxon>Bacteria</taxon>
        <taxon>Pseudomonadati</taxon>
        <taxon>Bacteroidota</taxon>
        <taxon>Cytophagia</taxon>
        <taxon>Cytophagales</taxon>
        <taxon>Cyclobacteriaceae</taxon>
        <taxon>Cyclobacterium</taxon>
    </lineage>
</organism>
<feature type="region of interest" description="Disordered" evidence="5">
    <location>
        <begin position="297"/>
        <end position="329"/>
    </location>
</feature>
<feature type="chain" id="PRO_5047189637" evidence="6">
    <location>
        <begin position="28"/>
        <end position="456"/>
    </location>
</feature>
<evidence type="ECO:0000256" key="4">
    <source>
        <dbReference type="PROSITE-ProRule" id="PRU00473"/>
    </source>
</evidence>
<dbReference type="PANTHER" id="PTHR30329:SF21">
    <property type="entry name" value="LIPOPROTEIN YIAD-RELATED"/>
    <property type="match status" value="1"/>
</dbReference>
<dbReference type="InterPro" id="IPR006664">
    <property type="entry name" value="OMP_bac"/>
</dbReference>
<comment type="caution">
    <text evidence="8">The sequence shown here is derived from an EMBL/GenBank/DDBJ whole genome shotgun (WGS) entry which is preliminary data.</text>
</comment>
<dbReference type="EMBL" id="JAANYN010000002">
    <property type="protein sequence ID" value="NHE56219.1"/>
    <property type="molecule type" value="Genomic_DNA"/>
</dbReference>
<dbReference type="InterPro" id="IPR050330">
    <property type="entry name" value="Bact_OuterMem_StrucFunc"/>
</dbReference>
<dbReference type="Pfam" id="PF07676">
    <property type="entry name" value="PD40"/>
    <property type="match status" value="1"/>
</dbReference>
<feature type="compositionally biased region" description="Acidic residues" evidence="5">
    <location>
        <begin position="306"/>
        <end position="318"/>
    </location>
</feature>
<dbReference type="PRINTS" id="PR01021">
    <property type="entry name" value="OMPADOMAIN"/>
</dbReference>
<dbReference type="Proteomes" id="UP000649799">
    <property type="component" value="Unassembled WGS sequence"/>
</dbReference>